<organism evidence="1 2">
    <name type="scientific">Phytophthora nicotianae P1976</name>
    <dbReference type="NCBI Taxonomy" id="1317066"/>
    <lineage>
        <taxon>Eukaryota</taxon>
        <taxon>Sar</taxon>
        <taxon>Stramenopiles</taxon>
        <taxon>Oomycota</taxon>
        <taxon>Peronosporomycetes</taxon>
        <taxon>Peronosporales</taxon>
        <taxon>Peronosporaceae</taxon>
        <taxon>Phytophthora</taxon>
    </lineage>
</organism>
<dbReference type="AlphaFoldDB" id="A0A080ZZ41"/>
<reference evidence="1 2" key="1">
    <citation type="submission" date="2013-11" db="EMBL/GenBank/DDBJ databases">
        <title>The Genome Sequence of Phytophthora parasitica P1976.</title>
        <authorList>
            <consortium name="The Broad Institute Genomics Platform"/>
            <person name="Russ C."/>
            <person name="Tyler B."/>
            <person name="Panabieres F."/>
            <person name="Shan W."/>
            <person name="Tripathy S."/>
            <person name="Grunwald N."/>
            <person name="Machado M."/>
            <person name="Johnson C.S."/>
            <person name="Walker B."/>
            <person name="Young S."/>
            <person name="Zeng Q."/>
            <person name="Gargeya S."/>
            <person name="Fitzgerald M."/>
            <person name="Haas B."/>
            <person name="Abouelleil A."/>
            <person name="Allen A.W."/>
            <person name="Alvarado L."/>
            <person name="Arachchi H.M."/>
            <person name="Berlin A.M."/>
            <person name="Chapman S.B."/>
            <person name="Gainer-Dewar J."/>
            <person name="Goldberg J."/>
            <person name="Griggs A."/>
            <person name="Gujja S."/>
            <person name="Hansen M."/>
            <person name="Howarth C."/>
            <person name="Imamovic A."/>
            <person name="Ireland A."/>
            <person name="Larimer J."/>
            <person name="McCowan C."/>
            <person name="Murphy C."/>
            <person name="Pearson M."/>
            <person name="Poon T.W."/>
            <person name="Priest M."/>
            <person name="Roberts A."/>
            <person name="Saif S."/>
            <person name="Shea T."/>
            <person name="Sisk P."/>
            <person name="Sykes S."/>
            <person name="Wortman J."/>
            <person name="Nusbaum C."/>
            <person name="Birren B."/>
        </authorList>
    </citation>
    <scope>NUCLEOTIDE SEQUENCE [LARGE SCALE GENOMIC DNA]</scope>
    <source>
        <strain evidence="1 2">P1976</strain>
    </source>
</reference>
<gene>
    <name evidence="1" type="ORF">F444_11837</name>
</gene>
<evidence type="ECO:0000313" key="2">
    <source>
        <dbReference type="Proteomes" id="UP000028582"/>
    </source>
</evidence>
<sequence>MERKLKWKSNVGERVRARVAAANPHGYPKQGLAVVDPVASSAASRTLQLRHAAEQVLKIEMASVLFRFGEGDEKL</sequence>
<evidence type="ECO:0000313" key="1">
    <source>
        <dbReference type="EMBL" id="ETO71902.1"/>
    </source>
</evidence>
<name>A0A080ZZ41_PHYNI</name>
<dbReference type="EMBL" id="ANJA01002129">
    <property type="protein sequence ID" value="ETO71902.1"/>
    <property type="molecule type" value="Genomic_DNA"/>
</dbReference>
<comment type="caution">
    <text evidence="1">The sequence shown here is derived from an EMBL/GenBank/DDBJ whole genome shotgun (WGS) entry which is preliminary data.</text>
</comment>
<proteinExistence type="predicted"/>
<accession>A0A080ZZ41</accession>
<dbReference type="Proteomes" id="UP000028582">
    <property type="component" value="Unassembled WGS sequence"/>
</dbReference>
<protein>
    <submittedName>
        <fullName evidence="1">Uncharacterized protein</fullName>
    </submittedName>
</protein>